<keyword evidence="5" id="KW-0598">Phosphotransferase system</keyword>
<comment type="caution">
    <text evidence="9">The sequence shown here is derived from an EMBL/GenBank/DDBJ whole genome shotgun (WGS) entry which is preliminary data.</text>
</comment>
<evidence type="ECO:0000256" key="2">
    <source>
        <dbReference type="ARBA" id="ARBA00022448"/>
    </source>
</evidence>
<evidence type="ECO:0000256" key="1">
    <source>
        <dbReference type="ARBA" id="ARBA00004651"/>
    </source>
</evidence>
<sequence>MIVCTLTGAILGDIQTGLITGGLTELAFAGLTPAGGVQPP</sequence>
<keyword evidence="8" id="KW-0472">Membrane</keyword>
<dbReference type="AlphaFoldDB" id="A0A6N8RD81"/>
<dbReference type="Proteomes" id="UP000436141">
    <property type="component" value="Unassembled WGS sequence"/>
</dbReference>
<protein>
    <submittedName>
        <fullName evidence="9">Uncharacterized protein</fullName>
    </submittedName>
</protein>
<accession>A0A6N8RD81</accession>
<evidence type="ECO:0000256" key="3">
    <source>
        <dbReference type="ARBA" id="ARBA00022475"/>
    </source>
</evidence>
<keyword evidence="6" id="KW-0812">Transmembrane</keyword>
<evidence type="ECO:0000256" key="5">
    <source>
        <dbReference type="ARBA" id="ARBA00022683"/>
    </source>
</evidence>
<dbReference type="GO" id="GO:0009401">
    <property type="term" value="P:phosphoenolpyruvate-dependent sugar phosphotransferase system"/>
    <property type="evidence" value="ECO:0007669"/>
    <property type="project" value="UniProtKB-KW"/>
</dbReference>
<name>A0A6N8RD81_ECOLX</name>
<dbReference type="EMBL" id="WUIY01001386">
    <property type="protein sequence ID" value="MXI79219.1"/>
    <property type="molecule type" value="Genomic_DNA"/>
</dbReference>
<dbReference type="GO" id="GO:0005886">
    <property type="term" value="C:plasma membrane"/>
    <property type="evidence" value="ECO:0007669"/>
    <property type="project" value="UniProtKB-SubCell"/>
</dbReference>
<evidence type="ECO:0000256" key="8">
    <source>
        <dbReference type="ARBA" id="ARBA00023136"/>
    </source>
</evidence>
<evidence type="ECO:0000256" key="4">
    <source>
        <dbReference type="ARBA" id="ARBA00022597"/>
    </source>
</evidence>
<keyword evidence="4" id="KW-0762">Sugar transport</keyword>
<gene>
    <name evidence="9" type="ORF">GRW05_34225</name>
</gene>
<evidence type="ECO:0000256" key="7">
    <source>
        <dbReference type="ARBA" id="ARBA00022989"/>
    </source>
</evidence>
<evidence type="ECO:0000256" key="6">
    <source>
        <dbReference type="ARBA" id="ARBA00022692"/>
    </source>
</evidence>
<feature type="non-terminal residue" evidence="9">
    <location>
        <position position="40"/>
    </location>
</feature>
<proteinExistence type="predicted"/>
<reference evidence="9 10" key="1">
    <citation type="submission" date="2019-12" db="EMBL/GenBank/DDBJ databases">
        <title>Enteriobacteria Tanzani isolates_10434.</title>
        <authorList>
            <person name="Subbiah M."/>
            <person name="Call D."/>
        </authorList>
    </citation>
    <scope>NUCLEOTIDE SEQUENCE [LARGE SCALE GENOMIC DNA]</scope>
    <source>
        <strain evidence="9 10">10434wD1</strain>
    </source>
</reference>
<organism evidence="9 10">
    <name type="scientific">Escherichia coli</name>
    <dbReference type="NCBI Taxonomy" id="562"/>
    <lineage>
        <taxon>Bacteria</taxon>
        <taxon>Pseudomonadati</taxon>
        <taxon>Pseudomonadota</taxon>
        <taxon>Gammaproteobacteria</taxon>
        <taxon>Enterobacterales</taxon>
        <taxon>Enterobacteriaceae</taxon>
        <taxon>Escherichia</taxon>
    </lineage>
</organism>
<keyword evidence="7" id="KW-1133">Transmembrane helix</keyword>
<comment type="subcellular location">
    <subcellularLocation>
        <location evidence="1">Cell membrane</location>
        <topology evidence="1">Multi-pass membrane protein</topology>
    </subcellularLocation>
</comment>
<dbReference type="Pfam" id="PF03609">
    <property type="entry name" value="EII-Sor"/>
    <property type="match status" value="1"/>
</dbReference>
<keyword evidence="3" id="KW-1003">Cell membrane</keyword>
<keyword evidence="2" id="KW-0813">Transport</keyword>
<dbReference type="InterPro" id="IPR004700">
    <property type="entry name" value="PTS_IIC_man"/>
</dbReference>
<evidence type="ECO:0000313" key="10">
    <source>
        <dbReference type="Proteomes" id="UP000436141"/>
    </source>
</evidence>
<evidence type="ECO:0000313" key="9">
    <source>
        <dbReference type="EMBL" id="MXI79219.1"/>
    </source>
</evidence>